<feature type="domain" description="Nitroreductase" evidence="7">
    <location>
        <begin position="9"/>
        <end position="188"/>
    </location>
</feature>
<name>A0ABW5NXG5_9FLAO</name>
<comment type="similarity">
    <text evidence="2">Belongs to the nitroreductase family.</text>
</comment>
<proteinExistence type="inferred from homology"/>
<evidence type="ECO:0000259" key="7">
    <source>
        <dbReference type="Pfam" id="PF00881"/>
    </source>
</evidence>
<protein>
    <submittedName>
        <fullName evidence="8">NAD(P)H-dependent oxidoreductase</fullName>
    </submittedName>
</protein>
<evidence type="ECO:0000256" key="6">
    <source>
        <dbReference type="ARBA" id="ARBA00023002"/>
    </source>
</evidence>
<keyword evidence="4" id="KW-0288">FMN</keyword>
<reference evidence="9" key="1">
    <citation type="journal article" date="2019" name="Int. J. Syst. Evol. Microbiol.">
        <title>The Global Catalogue of Microorganisms (GCM) 10K type strain sequencing project: providing services to taxonomists for standard genome sequencing and annotation.</title>
        <authorList>
            <consortium name="The Broad Institute Genomics Platform"/>
            <consortium name="The Broad Institute Genome Sequencing Center for Infectious Disease"/>
            <person name="Wu L."/>
            <person name="Ma J."/>
        </authorList>
    </citation>
    <scope>NUCLEOTIDE SEQUENCE [LARGE SCALE GENOMIC DNA]</scope>
    <source>
        <strain evidence="9">KCTC 42107</strain>
    </source>
</reference>
<dbReference type="SUPFAM" id="SSF55469">
    <property type="entry name" value="FMN-dependent nitroreductase-like"/>
    <property type="match status" value="1"/>
</dbReference>
<organism evidence="8 9">
    <name type="scientific">Flavobacterium suzhouense</name>
    <dbReference type="NCBI Taxonomy" id="1529638"/>
    <lineage>
        <taxon>Bacteria</taxon>
        <taxon>Pseudomonadati</taxon>
        <taxon>Bacteroidota</taxon>
        <taxon>Flavobacteriia</taxon>
        <taxon>Flavobacteriales</taxon>
        <taxon>Flavobacteriaceae</taxon>
        <taxon>Flavobacterium</taxon>
    </lineage>
</organism>
<evidence type="ECO:0000256" key="3">
    <source>
        <dbReference type="ARBA" id="ARBA00022630"/>
    </source>
</evidence>
<dbReference type="Pfam" id="PF00881">
    <property type="entry name" value="Nitroreductase"/>
    <property type="match status" value="1"/>
</dbReference>
<dbReference type="Gene3D" id="3.40.109.10">
    <property type="entry name" value="NADH Oxidase"/>
    <property type="match status" value="1"/>
</dbReference>
<accession>A0ABW5NXG5</accession>
<dbReference type="PANTHER" id="PTHR43673:SF2">
    <property type="entry name" value="NITROREDUCTASE"/>
    <property type="match status" value="1"/>
</dbReference>
<dbReference type="InterPro" id="IPR033878">
    <property type="entry name" value="NfsB-like"/>
</dbReference>
<evidence type="ECO:0000313" key="8">
    <source>
        <dbReference type="EMBL" id="MFD2603796.1"/>
    </source>
</evidence>
<dbReference type="InterPro" id="IPR000415">
    <property type="entry name" value="Nitroreductase-like"/>
</dbReference>
<keyword evidence="5" id="KW-0521">NADP</keyword>
<dbReference type="CDD" id="cd02149">
    <property type="entry name" value="NfsB-like"/>
    <property type="match status" value="1"/>
</dbReference>
<comment type="caution">
    <text evidence="8">The sequence shown here is derived from an EMBL/GenBank/DDBJ whole genome shotgun (WGS) entry which is preliminary data.</text>
</comment>
<dbReference type="InterPro" id="IPR029479">
    <property type="entry name" value="Nitroreductase"/>
</dbReference>
<evidence type="ECO:0000256" key="4">
    <source>
        <dbReference type="ARBA" id="ARBA00022643"/>
    </source>
</evidence>
<dbReference type="Proteomes" id="UP001597480">
    <property type="component" value="Unassembled WGS sequence"/>
</dbReference>
<gene>
    <name evidence="8" type="ORF">ACFSR3_17155</name>
</gene>
<dbReference type="EMBL" id="JBHUMD010000030">
    <property type="protein sequence ID" value="MFD2603796.1"/>
    <property type="molecule type" value="Genomic_DNA"/>
</dbReference>
<evidence type="ECO:0000256" key="2">
    <source>
        <dbReference type="ARBA" id="ARBA00007118"/>
    </source>
</evidence>
<keyword evidence="3" id="KW-0285">Flavoprotein</keyword>
<comment type="cofactor">
    <cofactor evidence="1">
        <name>FMN</name>
        <dbReference type="ChEBI" id="CHEBI:58210"/>
    </cofactor>
</comment>
<evidence type="ECO:0000256" key="1">
    <source>
        <dbReference type="ARBA" id="ARBA00001917"/>
    </source>
</evidence>
<sequence length="212" mass="23771">MSNYIESLNWRYATKKYDSTKKVSDEDIENLKEAIRLSVSSIGLQPYKVFIVESDEMKNKLKAAAGGNNQNLIADASHLFIFANEVNVGDKHVENYVNNISQTRDIPVENLKGFSDYISSYVNSLTEEQKNAWTMKQSYIALSTLVNAAAHLKIDTTAMEGFNAQEFNAILGLDELGLNTAVIAAVGYRHEEDANQHLKKVRKSKEELFATI</sequence>
<keyword evidence="6" id="KW-0560">Oxidoreductase</keyword>
<evidence type="ECO:0000313" key="9">
    <source>
        <dbReference type="Proteomes" id="UP001597480"/>
    </source>
</evidence>
<dbReference type="RefSeq" id="WP_379822758.1">
    <property type="nucleotide sequence ID" value="NZ_JBHUMD010000030.1"/>
</dbReference>
<keyword evidence="9" id="KW-1185">Reference proteome</keyword>
<dbReference type="PANTHER" id="PTHR43673">
    <property type="entry name" value="NAD(P)H NITROREDUCTASE YDGI-RELATED"/>
    <property type="match status" value="1"/>
</dbReference>
<evidence type="ECO:0000256" key="5">
    <source>
        <dbReference type="ARBA" id="ARBA00022857"/>
    </source>
</evidence>